<accession>A0A9D1G958</accession>
<reference evidence="1" key="2">
    <citation type="journal article" date="2021" name="PeerJ">
        <title>Extensive microbial diversity within the chicken gut microbiome revealed by metagenomics and culture.</title>
        <authorList>
            <person name="Gilroy R."/>
            <person name="Ravi A."/>
            <person name="Getino M."/>
            <person name="Pursley I."/>
            <person name="Horton D.L."/>
            <person name="Alikhan N.F."/>
            <person name="Baker D."/>
            <person name="Gharbi K."/>
            <person name="Hall N."/>
            <person name="Watson M."/>
            <person name="Adriaenssens E.M."/>
            <person name="Foster-Nyarko E."/>
            <person name="Jarju S."/>
            <person name="Secka A."/>
            <person name="Antonio M."/>
            <person name="Oren A."/>
            <person name="Chaudhuri R.R."/>
            <person name="La Ragione R."/>
            <person name="Hildebrand F."/>
            <person name="Pallen M.J."/>
        </authorList>
    </citation>
    <scope>NUCLEOTIDE SEQUENCE</scope>
    <source>
        <strain evidence="1">14508</strain>
    </source>
</reference>
<sequence length="403" mass="48649">MLNKISINTKKCKIREIYFLNCKLYEYIKIDRYNKALDKFKTYKFYSFRGFHKPKNNQRIFYLKVHRVHRTSFDCIRQWLDIAEKMNAFVFFVCDNPDMELKIKQMILPNRHFTFIKSDRKTLKGEIKKILHKVERQALWERIAYSMITPFLHANENNYAISYNIDADDILLCAEPKKLAEAFVNAENYALKNQIDLLNFDMFYSKSYAVHWSFGVVICTNAQNCLNAIKTNTAWRKNRKLIEKYNICWIEKFNFNVDWFFTFLRDTRQLNMKTFYIDKVLVAHMPDIILEHGWAFMLQWKNNCINFPILSDLYKRAIWDSMPIPSDCIKIDVNIQEEDYKKFLCNFYDFGVGFEVDMLNYAKERCLISQEIYDRYASTWQYAREGRWREERLRGCKKGIKIC</sequence>
<organism evidence="1 2">
    <name type="scientific">Candidatus Caccosoma faecigallinarum</name>
    <dbReference type="NCBI Taxonomy" id="2840720"/>
    <lineage>
        <taxon>Bacteria</taxon>
        <taxon>Bacillati</taxon>
        <taxon>Bacillota</taxon>
        <taxon>Bacillota incertae sedis</taxon>
        <taxon>Candidatus Caccosoma</taxon>
    </lineage>
</organism>
<proteinExistence type="predicted"/>
<reference evidence="1" key="1">
    <citation type="submission" date="2020-10" db="EMBL/GenBank/DDBJ databases">
        <authorList>
            <person name="Gilroy R."/>
        </authorList>
    </citation>
    <scope>NUCLEOTIDE SEQUENCE</scope>
    <source>
        <strain evidence="1">14508</strain>
    </source>
</reference>
<gene>
    <name evidence="1" type="ORF">IAD04_04400</name>
</gene>
<evidence type="ECO:0000313" key="2">
    <source>
        <dbReference type="Proteomes" id="UP000886893"/>
    </source>
</evidence>
<dbReference type="EMBL" id="DVKI01000135">
    <property type="protein sequence ID" value="HIT17595.1"/>
    <property type="molecule type" value="Genomic_DNA"/>
</dbReference>
<comment type="caution">
    <text evidence="1">The sequence shown here is derived from an EMBL/GenBank/DDBJ whole genome shotgun (WGS) entry which is preliminary data.</text>
</comment>
<dbReference type="Proteomes" id="UP000886893">
    <property type="component" value="Unassembled WGS sequence"/>
</dbReference>
<protein>
    <submittedName>
        <fullName evidence="1">Uncharacterized protein</fullName>
    </submittedName>
</protein>
<evidence type="ECO:0000313" key="1">
    <source>
        <dbReference type="EMBL" id="HIT17595.1"/>
    </source>
</evidence>
<name>A0A9D1G958_9FIRM</name>
<dbReference type="AlphaFoldDB" id="A0A9D1G958"/>